<proteinExistence type="predicted"/>
<name>A0A9W9WMQ7_9EURO</name>
<evidence type="ECO:0000313" key="2">
    <source>
        <dbReference type="Proteomes" id="UP001147760"/>
    </source>
</evidence>
<reference evidence="1" key="2">
    <citation type="journal article" date="2023" name="IMA Fungus">
        <title>Comparative genomic study of the Penicillium genus elucidates a diverse pangenome and 15 lateral gene transfer events.</title>
        <authorList>
            <person name="Petersen C."/>
            <person name="Sorensen T."/>
            <person name="Nielsen M.R."/>
            <person name="Sondergaard T.E."/>
            <person name="Sorensen J.L."/>
            <person name="Fitzpatrick D.A."/>
            <person name="Frisvad J.C."/>
            <person name="Nielsen K.L."/>
        </authorList>
    </citation>
    <scope>NUCLEOTIDE SEQUENCE</scope>
    <source>
        <strain evidence="1">IBT 17660</strain>
    </source>
</reference>
<gene>
    <name evidence="1" type="ORF">N7530_007633</name>
</gene>
<evidence type="ECO:0000313" key="1">
    <source>
        <dbReference type="EMBL" id="KAJ5470276.1"/>
    </source>
</evidence>
<dbReference type="EMBL" id="JAPWDO010000005">
    <property type="protein sequence ID" value="KAJ5470276.1"/>
    <property type="molecule type" value="Genomic_DNA"/>
</dbReference>
<evidence type="ECO:0008006" key="3">
    <source>
        <dbReference type="Google" id="ProtNLM"/>
    </source>
</evidence>
<dbReference type="OrthoDB" id="4177236at2759"/>
<reference evidence="1" key="1">
    <citation type="submission" date="2022-12" db="EMBL/GenBank/DDBJ databases">
        <authorList>
            <person name="Petersen C."/>
        </authorList>
    </citation>
    <scope>NUCLEOTIDE SEQUENCE</scope>
    <source>
        <strain evidence="1">IBT 17660</strain>
    </source>
</reference>
<protein>
    <recommendedName>
        <fullName evidence="3">Aminoglycoside phosphotransferase domain-containing protein</fullName>
    </recommendedName>
</protein>
<dbReference type="AlphaFoldDB" id="A0A9W9WMQ7"/>
<dbReference type="Proteomes" id="UP001147760">
    <property type="component" value="Unassembled WGS sequence"/>
</dbReference>
<keyword evidence="2" id="KW-1185">Reference proteome</keyword>
<comment type="caution">
    <text evidence="1">The sequence shown here is derived from an EMBL/GenBank/DDBJ whole genome shotgun (WGS) entry which is preliminary data.</text>
</comment>
<organism evidence="1 2">
    <name type="scientific">Penicillium desertorum</name>
    <dbReference type="NCBI Taxonomy" id="1303715"/>
    <lineage>
        <taxon>Eukaryota</taxon>
        <taxon>Fungi</taxon>
        <taxon>Dikarya</taxon>
        <taxon>Ascomycota</taxon>
        <taxon>Pezizomycotina</taxon>
        <taxon>Eurotiomycetes</taxon>
        <taxon>Eurotiomycetidae</taxon>
        <taxon>Eurotiales</taxon>
        <taxon>Aspergillaceae</taxon>
        <taxon>Penicillium</taxon>
    </lineage>
</organism>
<sequence length="98" mass="11052">MSTEMDNEMHSVIELLTIADIEASTDVLSIRTNAIKVVRVKEHFAVKIGYSIPPLEAKNINFITANSKVHIPKVHANFVDPETQKRYIIMDFVPSTDL</sequence>
<accession>A0A9W9WMQ7</accession>